<proteinExistence type="predicted"/>
<protein>
    <submittedName>
        <fullName evidence="1">Uncharacterized protein</fullName>
    </submittedName>
</protein>
<sequence length="85" mass="9833">MKQVDLYVIDYRLHGKPKSFVIRTKLMNNVEAWQWASCDAGLTPIPKPGRPPLKRFSKPMAERFGVTDVQWRESASLAWEEEQAT</sequence>
<organism evidence="1 2">
    <name type="scientific">Pseudomonas helmanticensis</name>
    <dbReference type="NCBI Taxonomy" id="1471381"/>
    <lineage>
        <taxon>Bacteria</taxon>
        <taxon>Pseudomonadati</taxon>
        <taxon>Pseudomonadota</taxon>
        <taxon>Gammaproteobacteria</taxon>
        <taxon>Pseudomonadales</taxon>
        <taxon>Pseudomonadaceae</taxon>
        <taxon>Pseudomonas</taxon>
    </lineage>
</organism>
<keyword evidence="2" id="KW-1185">Reference proteome</keyword>
<gene>
    <name evidence="1" type="ORF">SAMN04488483_0142</name>
</gene>
<evidence type="ECO:0000313" key="1">
    <source>
        <dbReference type="EMBL" id="SMQ22183.1"/>
    </source>
</evidence>
<dbReference type="EMBL" id="FXUY01000001">
    <property type="protein sequence ID" value="SMQ22183.1"/>
    <property type="molecule type" value="Genomic_DNA"/>
</dbReference>
<dbReference type="Proteomes" id="UP001158048">
    <property type="component" value="Unassembled WGS sequence"/>
</dbReference>
<accession>A0ACD2TZ71</accession>
<name>A0ACD2TZ71_9PSED</name>
<evidence type="ECO:0000313" key="2">
    <source>
        <dbReference type="Proteomes" id="UP001158048"/>
    </source>
</evidence>
<reference evidence="1" key="1">
    <citation type="submission" date="2017-05" db="EMBL/GenBank/DDBJ databases">
        <authorList>
            <person name="Varghese N."/>
            <person name="Submissions S."/>
        </authorList>
    </citation>
    <scope>NUCLEOTIDE SEQUENCE</scope>
    <source>
        <strain evidence="1">LMG 28168</strain>
    </source>
</reference>
<comment type="caution">
    <text evidence="1">The sequence shown here is derived from an EMBL/GenBank/DDBJ whole genome shotgun (WGS) entry which is preliminary data.</text>
</comment>